<dbReference type="GO" id="GO:0009116">
    <property type="term" value="P:nucleoside metabolic process"/>
    <property type="evidence" value="ECO:0007669"/>
    <property type="project" value="InterPro"/>
</dbReference>
<dbReference type="GO" id="GO:0005829">
    <property type="term" value="C:cytosol"/>
    <property type="evidence" value="ECO:0007669"/>
    <property type="project" value="TreeGrafter"/>
</dbReference>
<dbReference type="GO" id="GO:0004850">
    <property type="term" value="F:uridine phosphorylase activity"/>
    <property type="evidence" value="ECO:0007669"/>
    <property type="project" value="UniProtKB-EC"/>
</dbReference>
<dbReference type="AlphaFoldDB" id="A0A975BQY8"/>
<dbReference type="InterPro" id="IPR000845">
    <property type="entry name" value="Nucleoside_phosphorylase_d"/>
</dbReference>
<evidence type="ECO:0000256" key="2">
    <source>
        <dbReference type="ARBA" id="ARBA00021980"/>
    </source>
</evidence>
<evidence type="ECO:0000256" key="1">
    <source>
        <dbReference type="ARBA" id="ARBA00011888"/>
    </source>
</evidence>
<evidence type="ECO:0000259" key="4">
    <source>
        <dbReference type="Pfam" id="PF01048"/>
    </source>
</evidence>
<dbReference type="PANTHER" id="PTHR43691:SF11">
    <property type="entry name" value="FI09636P-RELATED"/>
    <property type="match status" value="1"/>
</dbReference>
<organism evidence="5 6">
    <name type="scientific">Desulfonema magnum</name>
    <dbReference type="NCBI Taxonomy" id="45655"/>
    <lineage>
        <taxon>Bacteria</taxon>
        <taxon>Pseudomonadati</taxon>
        <taxon>Thermodesulfobacteriota</taxon>
        <taxon>Desulfobacteria</taxon>
        <taxon>Desulfobacterales</taxon>
        <taxon>Desulfococcaceae</taxon>
        <taxon>Desulfonema</taxon>
    </lineage>
</organism>
<evidence type="ECO:0000313" key="6">
    <source>
        <dbReference type="Proteomes" id="UP000663722"/>
    </source>
</evidence>
<evidence type="ECO:0000256" key="3">
    <source>
        <dbReference type="ARBA" id="ARBA00048447"/>
    </source>
</evidence>
<dbReference type="EC" id="2.4.2.3" evidence="1"/>
<dbReference type="RefSeq" id="WP_207678070.1">
    <property type="nucleotide sequence ID" value="NZ_CP061800.1"/>
</dbReference>
<proteinExistence type="predicted"/>
<gene>
    <name evidence="5" type="ORF">dnm_055090</name>
</gene>
<dbReference type="SUPFAM" id="SSF53167">
    <property type="entry name" value="Purine and uridine phosphorylases"/>
    <property type="match status" value="1"/>
</dbReference>
<protein>
    <recommendedName>
        <fullName evidence="2">Uridine phosphorylase</fullName>
        <ecNumber evidence="1">2.4.2.3</ecNumber>
    </recommendedName>
</protein>
<dbReference type="CDD" id="cd09007">
    <property type="entry name" value="NP-I_spr0068"/>
    <property type="match status" value="1"/>
</dbReference>
<dbReference type="EMBL" id="CP061800">
    <property type="protein sequence ID" value="QTA89455.1"/>
    <property type="molecule type" value="Genomic_DNA"/>
</dbReference>
<dbReference type="PANTHER" id="PTHR43691">
    <property type="entry name" value="URIDINE PHOSPHORYLASE"/>
    <property type="match status" value="1"/>
</dbReference>
<comment type="catalytic activity">
    <reaction evidence="3">
        <text>uridine + phosphate = alpha-D-ribose 1-phosphate + uracil</text>
        <dbReference type="Rhea" id="RHEA:24388"/>
        <dbReference type="ChEBI" id="CHEBI:16704"/>
        <dbReference type="ChEBI" id="CHEBI:17568"/>
        <dbReference type="ChEBI" id="CHEBI:43474"/>
        <dbReference type="ChEBI" id="CHEBI:57720"/>
        <dbReference type="EC" id="2.4.2.3"/>
    </reaction>
</comment>
<keyword evidence="6" id="KW-1185">Reference proteome</keyword>
<dbReference type="Gene3D" id="3.40.50.1580">
    <property type="entry name" value="Nucleoside phosphorylase domain"/>
    <property type="match status" value="1"/>
</dbReference>
<accession>A0A975BQY8</accession>
<dbReference type="Proteomes" id="UP000663722">
    <property type="component" value="Chromosome"/>
</dbReference>
<reference evidence="5" key="1">
    <citation type="journal article" date="2021" name="Microb. Physiol.">
        <title>Proteogenomic Insights into the Physiology of Marine, Sulfate-Reducing, Filamentous Desulfonema limicola and Desulfonema magnum.</title>
        <authorList>
            <person name="Schnaars V."/>
            <person name="Wohlbrand L."/>
            <person name="Scheve S."/>
            <person name="Hinrichs C."/>
            <person name="Reinhardt R."/>
            <person name="Rabus R."/>
        </authorList>
    </citation>
    <scope>NUCLEOTIDE SEQUENCE</scope>
    <source>
        <strain evidence="5">4be13</strain>
    </source>
</reference>
<feature type="domain" description="Nucleoside phosphorylase" evidence="4">
    <location>
        <begin position="24"/>
        <end position="232"/>
    </location>
</feature>
<dbReference type="Pfam" id="PF01048">
    <property type="entry name" value="PNP_UDP_1"/>
    <property type="match status" value="1"/>
</dbReference>
<evidence type="ECO:0000313" key="5">
    <source>
        <dbReference type="EMBL" id="QTA89455.1"/>
    </source>
</evidence>
<name>A0A975BQY8_9BACT</name>
<dbReference type="KEGG" id="dmm:dnm_055090"/>
<sequence>MTDTQNDAIINPVKGKKAPNLGPVAVMVSSETDLRFISGLMNLEGNNFTNLAMSKLYTGDDDLGNFSAVGPLVGAPYAAILLEPLIAWGAQKIIFFGWCGAISHDIKIGDIIIPSGAVIDEGTSKHYNADESEIAKPSPHIVEKTKDALRKRDITFREGVIWSTDAIYRETREKVEDFQTKNVLAVDMELSALFTVGKFRNVEVGAVLVVSDELSTFKWNPGFKNERFKQSRVAVTEVIHSLCQAI</sequence>
<dbReference type="InterPro" id="IPR035994">
    <property type="entry name" value="Nucleoside_phosphorylase_sf"/>
</dbReference>